<evidence type="ECO:0000313" key="1">
    <source>
        <dbReference type="EMBL" id="KKO73611.1"/>
    </source>
</evidence>
<proteinExistence type="predicted"/>
<keyword evidence="2" id="KW-1185">Reference proteome</keyword>
<protein>
    <submittedName>
        <fullName evidence="1">Uncharacterized protein</fullName>
    </submittedName>
</protein>
<dbReference type="Proteomes" id="UP000034350">
    <property type="component" value="Unassembled WGS sequence"/>
</dbReference>
<dbReference type="VEuPathDB" id="MicrosporidiaDB:AAJ76_385000297"/>
<sequence length="55" mass="6520">MKKHNKMGMWCLHEAGENYASNEEFVFTVQMVATKSRALRREQPFKTFVYLFSSN</sequence>
<dbReference type="RefSeq" id="XP_024329353.1">
    <property type="nucleotide sequence ID" value="XM_024475417.1"/>
</dbReference>
<reference evidence="1 2" key="1">
    <citation type="journal article" date="2015" name="Environ. Microbiol.">
        <title>Genome analyses suggest the presence of polyploidy and recent human-driven expansions in eight global populations of the honeybee pathogen Nosema ceranae.</title>
        <authorList>
            <person name="Pelin A."/>
            <person name="Selman M."/>
            <person name="Aris-Brosou S."/>
            <person name="Farinelli L."/>
            <person name="Corradi N."/>
        </authorList>
    </citation>
    <scope>NUCLEOTIDE SEQUENCE [LARGE SCALE GENOMIC DNA]</scope>
    <source>
        <strain evidence="1 2">PA08 1199</strain>
    </source>
</reference>
<gene>
    <name evidence="1" type="ORF">AAJ76_385000297</name>
</gene>
<dbReference type="GeneID" id="36320359"/>
<dbReference type="EMBL" id="JPQZ01000385">
    <property type="protein sequence ID" value="KKO73611.1"/>
    <property type="molecule type" value="Genomic_DNA"/>
</dbReference>
<organism evidence="1 2">
    <name type="scientific">Vairimorpha ceranae</name>
    <dbReference type="NCBI Taxonomy" id="40302"/>
    <lineage>
        <taxon>Eukaryota</taxon>
        <taxon>Fungi</taxon>
        <taxon>Fungi incertae sedis</taxon>
        <taxon>Microsporidia</taxon>
        <taxon>Nosematidae</taxon>
        <taxon>Vairimorpha</taxon>
    </lineage>
</organism>
<comment type="caution">
    <text evidence="1">The sequence shown here is derived from an EMBL/GenBank/DDBJ whole genome shotgun (WGS) entry which is preliminary data.</text>
</comment>
<name>A0A0F9W6Z2_9MICR</name>
<accession>A0A0F9W6Z2</accession>
<evidence type="ECO:0000313" key="2">
    <source>
        <dbReference type="Proteomes" id="UP000034350"/>
    </source>
</evidence>
<dbReference type="AlphaFoldDB" id="A0A0F9W6Z2"/>